<dbReference type="SMART" id="SM00977">
    <property type="entry name" value="TilS_C"/>
    <property type="match status" value="1"/>
</dbReference>
<sequence length="467" mass="52179">MSPDGIKNDFDVADLIADLVESSGIKPGAKLVLAYSGGVDSELLALGLSEFAREHTQYRYLLIHVHHGLSDNADAWASHCESRADFYGIPNSIKRIVVDTGPRKSVEAEARSSRYDAIKSEMVSGDALLTGHHLDDQLETVLLALKRGLGPKGLSAMGSTQVFDGDKHIIRPLLSISREQIEMKAKGLGLVHITDESNSDDKYDRNFLRLEIIPRLKARWGAIATTASRSAFLCAQQQAVIDNEVSERLPAFISSSEWGDSLDLGLLAEQSVSWQSLLFRGFINRLGFAPPSQTQLAQSLSQLLTARRDAKIELRMGTLLIRRYQGRAYLSSVADEKCEPHVRKFIEVDTSSLLDKDVDISLLLSVRNRLSITKVNNSDRVRLPEMGLQVSIRFSVKGSTRCHPSDRVKARELKKLWQEYDIPPWERERVPCIFYGEQLVCAVGYWIDTEYVCEQGELGLVFTPHQV</sequence>
<dbReference type="KEGG" id="spsw:Sps_02116"/>
<organism evidence="10 11">
    <name type="scientific">Shewanella psychrophila</name>
    <dbReference type="NCBI Taxonomy" id="225848"/>
    <lineage>
        <taxon>Bacteria</taxon>
        <taxon>Pseudomonadati</taxon>
        <taxon>Pseudomonadota</taxon>
        <taxon>Gammaproteobacteria</taxon>
        <taxon>Alteromonadales</taxon>
        <taxon>Shewanellaceae</taxon>
        <taxon>Shewanella</taxon>
    </lineage>
</organism>
<comment type="catalytic activity">
    <reaction evidence="7 8">
        <text>cytidine(34) in tRNA(Ile2) + L-lysine + ATP = lysidine(34) in tRNA(Ile2) + AMP + diphosphate + H(+)</text>
        <dbReference type="Rhea" id="RHEA:43744"/>
        <dbReference type="Rhea" id="RHEA-COMP:10625"/>
        <dbReference type="Rhea" id="RHEA-COMP:10670"/>
        <dbReference type="ChEBI" id="CHEBI:15378"/>
        <dbReference type="ChEBI" id="CHEBI:30616"/>
        <dbReference type="ChEBI" id="CHEBI:32551"/>
        <dbReference type="ChEBI" id="CHEBI:33019"/>
        <dbReference type="ChEBI" id="CHEBI:82748"/>
        <dbReference type="ChEBI" id="CHEBI:83665"/>
        <dbReference type="ChEBI" id="CHEBI:456215"/>
        <dbReference type="EC" id="6.3.4.19"/>
    </reaction>
</comment>
<evidence type="ECO:0000259" key="9">
    <source>
        <dbReference type="SMART" id="SM00977"/>
    </source>
</evidence>
<dbReference type="SUPFAM" id="SSF56037">
    <property type="entry name" value="PheT/TilS domain"/>
    <property type="match status" value="1"/>
</dbReference>
<keyword evidence="2 8" id="KW-0963">Cytoplasm</keyword>
<dbReference type="Pfam" id="PF11734">
    <property type="entry name" value="TilS_C"/>
    <property type="match status" value="1"/>
</dbReference>
<reference evidence="10 11" key="1">
    <citation type="submission" date="2016-03" db="EMBL/GenBank/DDBJ databases">
        <title>Complete genome sequence of Shewanella psychrophila WP2, a deep sea bacterium isolated from west Pacific sediment.</title>
        <authorList>
            <person name="Xu G."/>
            <person name="Jian H."/>
        </authorList>
    </citation>
    <scope>NUCLEOTIDE SEQUENCE [LARGE SCALE GENOMIC DNA]</scope>
    <source>
        <strain evidence="10 11">WP2</strain>
    </source>
</reference>
<dbReference type="NCBIfam" id="TIGR02433">
    <property type="entry name" value="lysidine_TilS_C"/>
    <property type="match status" value="1"/>
</dbReference>
<dbReference type="SUPFAM" id="SSF82829">
    <property type="entry name" value="MesJ substrate recognition domain-like"/>
    <property type="match status" value="1"/>
</dbReference>
<dbReference type="PANTHER" id="PTHR43033:SF1">
    <property type="entry name" value="TRNA(ILE)-LYSIDINE SYNTHASE-RELATED"/>
    <property type="match status" value="1"/>
</dbReference>
<dbReference type="InterPro" id="IPR011063">
    <property type="entry name" value="TilS/TtcA_N"/>
</dbReference>
<evidence type="ECO:0000256" key="6">
    <source>
        <dbReference type="ARBA" id="ARBA00022840"/>
    </source>
</evidence>
<dbReference type="Gene3D" id="3.40.50.620">
    <property type="entry name" value="HUPs"/>
    <property type="match status" value="1"/>
</dbReference>
<dbReference type="PANTHER" id="PTHR43033">
    <property type="entry name" value="TRNA(ILE)-LYSIDINE SYNTHASE-RELATED"/>
    <property type="match status" value="1"/>
</dbReference>
<dbReference type="Pfam" id="PF01171">
    <property type="entry name" value="ATP_bind_3"/>
    <property type="match status" value="1"/>
</dbReference>
<dbReference type="Proteomes" id="UP000189545">
    <property type="component" value="Chromosome"/>
</dbReference>
<evidence type="ECO:0000313" key="11">
    <source>
        <dbReference type="Proteomes" id="UP000189545"/>
    </source>
</evidence>
<feature type="domain" description="Lysidine-tRNA(Ile) synthetase C-terminal" evidence="9">
    <location>
        <begin position="390"/>
        <end position="462"/>
    </location>
</feature>
<evidence type="ECO:0000256" key="1">
    <source>
        <dbReference type="ARBA" id="ARBA00004496"/>
    </source>
</evidence>
<dbReference type="GO" id="GO:0006400">
    <property type="term" value="P:tRNA modification"/>
    <property type="evidence" value="ECO:0007669"/>
    <property type="project" value="UniProtKB-UniRule"/>
</dbReference>
<name>A0A1S6HP30_9GAMM</name>
<feature type="binding site" evidence="8">
    <location>
        <begin position="36"/>
        <end position="41"/>
    </location>
    <ligand>
        <name>ATP</name>
        <dbReference type="ChEBI" id="CHEBI:30616"/>
    </ligand>
</feature>
<keyword evidence="6 8" id="KW-0067">ATP-binding</keyword>
<dbReference type="GO" id="GO:0005524">
    <property type="term" value="F:ATP binding"/>
    <property type="evidence" value="ECO:0007669"/>
    <property type="project" value="UniProtKB-UniRule"/>
</dbReference>
<keyword evidence="11" id="KW-1185">Reference proteome</keyword>
<evidence type="ECO:0000256" key="8">
    <source>
        <dbReference type="HAMAP-Rule" id="MF_01161"/>
    </source>
</evidence>
<keyword evidence="3 8" id="KW-0436">Ligase</keyword>
<dbReference type="InterPro" id="IPR012795">
    <property type="entry name" value="tRNA_Ile_lys_synt_N"/>
</dbReference>
<comment type="similarity">
    <text evidence="8">Belongs to the tRNA(Ile)-lysidine synthase family.</text>
</comment>
<dbReference type="RefSeq" id="WP_077752462.1">
    <property type="nucleotide sequence ID" value="NZ_CP014782.1"/>
</dbReference>
<keyword evidence="4 8" id="KW-0819">tRNA processing</keyword>
<keyword evidence="5 8" id="KW-0547">Nucleotide-binding</keyword>
<dbReference type="EC" id="6.3.4.19" evidence="8"/>
<evidence type="ECO:0000256" key="7">
    <source>
        <dbReference type="ARBA" id="ARBA00048539"/>
    </source>
</evidence>
<dbReference type="EMBL" id="CP014782">
    <property type="protein sequence ID" value="AQS37275.1"/>
    <property type="molecule type" value="Genomic_DNA"/>
</dbReference>
<dbReference type="GO" id="GO:0032267">
    <property type="term" value="F:tRNA(Ile)-lysidine synthase activity"/>
    <property type="evidence" value="ECO:0007669"/>
    <property type="project" value="UniProtKB-EC"/>
</dbReference>
<evidence type="ECO:0000256" key="4">
    <source>
        <dbReference type="ARBA" id="ARBA00022694"/>
    </source>
</evidence>
<dbReference type="AlphaFoldDB" id="A0A1S6HP30"/>
<dbReference type="HAMAP" id="MF_01161">
    <property type="entry name" value="tRNA_Ile_lys_synt"/>
    <property type="match status" value="1"/>
</dbReference>
<evidence type="ECO:0000256" key="5">
    <source>
        <dbReference type="ARBA" id="ARBA00022741"/>
    </source>
</evidence>
<proteinExistence type="inferred from homology"/>
<dbReference type="SUPFAM" id="SSF52402">
    <property type="entry name" value="Adenine nucleotide alpha hydrolases-like"/>
    <property type="match status" value="1"/>
</dbReference>
<protein>
    <recommendedName>
        <fullName evidence="8">tRNA(Ile)-lysidine synthase</fullName>
        <ecNumber evidence="8">6.3.4.19</ecNumber>
    </recommendedName>
    <alternativeName>
        <fullName evidence="8">tRNA(Ile)-2-lysyl-cytidine synthase</fullName>
    </alternativeName>
    <alternativeName>
        <fullName evidence="8">tRNA(Ile)-lysidine synthetase</fullName>
    </alternativeName>
</protein>
<dbReference type="InterPro" id="IPR015262">
    <property type="entry name" value="tRNA_Ile_lys_synt_subst-bd"/>
</dbReference>
<dbReference type="OrthoDB" id="9807403at2"/>
<dbReference type="Gene3D" id="1.20.59.20">
    <property type="match status" value="1"/>
</dbReference>
<evidence type="ECO:0000256" key="2">
    <source>
        <dbReference type="ARBA" id="ARBA00022490"/>
    </source>
</evidence>
<comment type="domain">
    <text evidence="8">The N-terminal region contains the highly conserved SGGXDS motif, predicted to be a P-loop motif involved in ATP binding.</text>
</comment>
<comment type="function">
    <text evidence="8">Ligates lysine onto the cytidine present at position 34 of the AUA codon-specific tRNA(Ile) that contains the anticodon CAU, in an ATP-dependent manner. Cytidine is converted to lysidine, thus changing the amino acid specificity of the tRNA from methionine to isoleucine.</text>
</comment>
<dbReference type="CDD" id="cd01992">
    <property type="entry name" value="TilS_N"/>
    <property type="match status" value="1"/>
</dbReference>
<dbReference type="NCBIfam" id="TIGR02432">
    <property type="entry name" value="lysidine_TilS_N"/>
    <property type="match status" value="1"/>
</dbReference>
<dbReference type="InterPro" id="IPR012094">
    <property type="entry name" value="tRNA_Ile_lys_synt"/>
</dbReference>
<gene>
    <name evidence="8" type="primary">tilS</name>
    <name evidence="10" type="ORF">Sps_02116</name>
</gene>
<dbReference type="InterPro" id="IPR012796">
    <property type="entry name" value="Lysidine-tRNA-synth_C"/>
</dbReference>
<accession>A0A1S6HP30</accession>
<dbReference type="Pfam" id="PF09179">
    <property type="entry name" value="TilS"/>
    <property type="match status" value="1"/>
</dbReference>
<evidence type="ECO:0000256" key="3">
    <source>
        <dbReference type="ARBA" id="ARBA00022598"/>
    </source>
</evidence>
<evidence type="ECO:0000313" key="10">
    <source>
        <dbReference type="EMBL" id="AQS37275.1"/>
    </source>
</evidence>
<comment type="subcellular location">
    <subcellularLocation>
        <location evidence="1 8">Cytoplasm</location>
    </subcellularLocation>
</comment>
<dbReference type="GO" id="GO:0005737">
    <property type="term" value="C:cytoplasm"/>
    <property type="evidence" value="ECO:0007669"/>
    <property type="project" value="UniProtKB-SubCell"/>
</dbReference>
<dbReference type="InterPro" id="IPR014729">
    <property type="entry name" value="Rossmann-like_a/b/a_fold"/>
</dbReference>
<dbReference type="STRING" id="225848.Sps_02116"/>